<comment type="caution">
    <text evidence="3">The sequence shown here is derived from an EMBL/GenBank/DDBJ whole genome shotgun (WGS) entry which is preliminary data.</text>
</comment>
<organism evidence="3 4">
    <name type="scientific">Rhodococcus spongiicola</name>
    <dbReference type="NCBI Taxonomy" id="2487352"/>
    <lineage>
        <taxon>Bacteria</taxon>
        <taxon>Bacillati</taxon>
        <taxon>Actinomycetota</taxon>
        <taxon>Actinomycetes</taxon>
        <taxon>Mycobacteriales</taxon>
        <taxon>Nocardiaceae</taxon>
        <taxon>Rhodococcus</taxon>
    </lineage>
</organism>
<proteinExistence type="predicted"/>
<dbReference type="InterPro" id="IPR032710">
    <property type="entry name" value="NTF2-like_dom_sf"/>
</dbReference>
<evidence type="ECO:0000313" key="3">
    <source>
        <dbReference type="EMBL" id="RVW01695.1"/>
    </source>
</evidence>
<gene>
    <name evidence="3" type="ORF">EF834_14950</name>
</gene>
<sequence length="177" mass="18331">MSPTDDFQAPTPPAGTGPQRIAPATPSAKPTEAPGGWRGRLTASNVAFAGVLVTIGVISFLIVRIAQSGPESEVRDAVKTFVAALESGDLSALQASTCGTLADFYQDIPPAEFADVHADAVTDGGIPVITSIDSVQITDDSAIAQVTAHTQGNPSDESPRTFDLERIDGAWRVCAPE</sequence>
<evidence type="ECO:0000313" key="4">
    <source>
        <dbReference type="Proteomes" id="UP000284333"/>
    </source>
</evidence>
<dbReference type="SUPFAM" id="SSF54427">
    <property type="entry name" value="NTF2-like"/>
    <property type="match status" value="1"/>
</dbReference>
<protein>
    <recommendedName>
        <fullName evidence="5">Lumazine-binding protein</fullName>
    </recommendedName>
</protein>
<feature type="region of interest" description="Disordered" evidence="1">
    <location>
        <begin position="1"/>
        <end position="36"/>
    </location>
</feature>
<keyword evidence="2" id="KW-0472">Membrane</keyword>
<dbReference type="Gene3D" id="3.10.450.50">
    <property type="match status" value="1"/>
</dbReference>
<keyword evidence="2" id="KW-0812">Transmembrane</keyword>
<accession>A0A3S3B2M4</accession>
<reference evidence="3 4" key="1">
    <citation type="submission" date="2018-11" db="EMBL/GenBank/DDBJ databases">
        <title>Rhodococcus spongicola sp. nov. and Rhodococcus xishaensis sp. nov. from marine sponges.</title>
        <authorList>
            <person name="Li L."/>
            <person name="Lin H.W."/>
        </authorList>
    </citation>
    <scope>NUCLEOTIDE SEQUENCE [LARGE SCALE GENOMIC DNA]</scope>
    <source>
        <strain evidence="3 4">LHW50502</strain>
    </source>
</reference>
<evidence type="ECO:0008006" key="5">
    <source>
        <dbReference type="Google" id="ProtNLM"/>
    </source>
</evidence>
<dbReference type="AlphaFoldDB" id="A0A3S3B2M4"/>
<name>A0A3S3B2M4_9NOCA</name>
<keyword evidence="4" id="KW-1185">Reference proteome</keyword>
<dbReference type="Proteomes" id="UP000284333">
    <property type="component" value="Unassembled WGS sequence"/>
</dbReference>
<evidence type="ECO:0000256" key="1">
    <source>
        <dbReference type="SAM" id="MobiDB-lite"/>
    </source>
</evidence>
<dbReference type="RefSeq" id="WP_127948003.1">
    <property type="nucleotide sequence ID" value="NZ_RKLN01000005.1"/>
</dbReference>
<keyword evidence="2" id="KW-1133">Transmembrane helix</keyword>
<evidence type="ECO:0000256" key="2">
    <source>
        <dbReference type="SAM" id="Phobius"/>
    </source>
</evidence>
<feature type="transmembrane region" description="Helical" evidence="2">
    <location>
        <begin position="46"/>
        <end position="66"/>
    </location>
</feature>
<dbReference type="EMBL" id="RKLN01000005">
    <property type="protein sequence ID" value="RVW01695.1"/>
    <property type="molecule type" value="Genomic_DNA"/>
</dbReference>
<dbReference type="OrthoDB" id="4485830at2"/>